<evidence type="ECO:0000256" key="4">
    <source>
        <dbReference type="ARBA" id="ARBA00022840"/>
    </source>
</evidence>
<dbReference type="InterPro" id="IPR017441">
    <property type="entry name" value="Protein_kinase_ATP_BS"/>
</dbReference>
<dbReference type="PROSITE" id="PS00108">
    <property type="entry name" value="PROTEIN_KINASE_ST"/>
    <property type="match status" value="1"/>
</dbReference>
<dbReference type="Gene3D" id="1.10.510.10">
    <property type="entry name" value="Transferase(Phosphotransferase) domain 1"/>
    <property type="match status" value="1"/>
</dbReference>
<evidence type="ECO:0000259" key="8">
    <source>
        <dbReference type="PROSITE" id="PS50011"/>
    </source>
</evidence>
<feature type="binding site" evidence="5">
    <location>
        <position position="46"/>
    </location>
    <ligand>
        <name>ATP</name>
        <dbReference type="ChEBI" id="CHEBI:30616"/>
    </ligand>
</feature>
<protein>
    <recommendedName>
        <fullName evidence="8">Protein kinase domain-containing protein</fullName>
    </recommendedName>
</protein>
<dbReference type="CDD" id="cd14014">
    <property type="entry name" value="STKc_PknB_like"/>
    <property type="match status" value="1"/>
</dbReference>
<dbReference type="GO" id="GO:0005524">
    <property type="term" value="F:ATP binding"/>
    <property type="evidence" value="ECO:0007669"/>
    <property type="project" value="UniProtKB-UniRule"/>
</dbReference>
<dbReference type="RefSeq" id="WP_050429987.1">
    <property type="nucleotide sequence ID" value="NZ_CP012159.1"/>
</dbReference>
<feature type="compositionally biased region" description="Low complexity" evidence="6">
    <location>
        <begin position="456"/>
        <end position="468"/>
    </location>
</feature>
<dbReference type="KEGG" id="ccro:CMC5_017930"/>
<keyword evidence="7" id="KW-0472">Membrane</keyword>
<dbReference type="EMBL" id="CP012159">
    <property type="protein sequence ID" value="AKT37651.1"/>
    <property type="molecule type" value="Genomic_DNA"/>
</dbReference>
<evidence type="ECO:0000256" key="1">
    <source>
        <dbReference type="ARBA" id="ARBA00022679"/>
    </source>
</evidence>
<dbReference type="PANTHER" id="PTHR43289:SF34">
    <property type="entry name" value="SERINE_THREONINE-PROTEIN KINASE YBDM-RELATED"/>
    <property type="match status" value="1"/>
</dbReference>
<evidence type="ECO:0000313" key="9">
    <source>
        <dbReference type="EMBL" id="AKT37651.1"/>
    </source>
</evidence>
<dbReference type="OrthoDB" id="5515978at2"/>
<dbReference type="PANTHER" id="PTHR43289">
    <property type="entry name" value="MITOGEN-ACTIVATED PROTEIN KINASE KINASE KINASE 20-RELATED"/>
    <property type="match status" value="1"/>
</dbReference>
<evidence type="ECO:0000256" key="2">
    <source>
        <dbReference type="ARBA" id="ARBA00022741"/>
    </source>
</evidence>
<feature type="region of interest" description="Disordered" evidence="6">
    <location>
        <begin position="297"/>
        <end position="325"/>
    </location>
</feature>
<dbReference type="Proteomes" id="UP000067626">
    <property type="component" value="Chromosome"/>
</dbReference>
<dbReference type="SUPFAM" id="SSF56112">
    <property type="entry name" value="Protein kinase-like (PK-like)"/>
    <property type="match status" value="1"/>
</dbReference>
<keyword evidence="10" id="KW-1185">Reference proteome</keyword>
<keyword evidence="2 5" id="KW-0547">Nucleotide-binding</keyword>
<feature type="domain" description="Protein kinase" evidence="8">
    <location>
        <begin position="17"/>
        <end position="293"/>
    </location>
</feature>
<keyword evidence="7" id="KW-0812">Transmembrane</keyword>
<evidence type="ECO:0000256" key="5">
    <source>
        <dbReference type="PROSITE-ProRule" id="PRU10141"/>
    </source>
</evidence>
<reference evidence="9 10" key="1">
    <citation type="submission" date="2015-07" db="EMBL/GenBank/DDBJ databases">
        <title>Genome analysis of myxobacterium Chondromyces crocatus Cm c5 reveals a high potential for natural compound synthesis and the genetic basis for the loss of fruiting body formation.</title>
        <authorList>
            <person name="Zaburannyi N."/>
            <person name="Bunk B."/>
            <person name="Maier J."/>
            <person name="Overmann J."/>
            <person name="Mueller R."/>
        </authorList>
    </citation>
    <scope>NUCLEOTIDE SEQUENCE [LARGE SCALE GENOMIC DNA]</scope>
    <source>
        <strain evidence="9 10">Cm c5</strain>
    </source>
</reference>
<dbReference type="PROSITE" id="PS00107">
    <property type="entry name" value="PROTEIN_KINASE_ATP"/>
    <property type="match status" value="1"/>
</dbReference>
<gene>
    <name evidence="9" type="ORF">CMC5_017930</name>
</gene>
<dbReference type="Gene3D" id="3.30.200.20">
    <property type="entry name" value="Phosphorylase Kinase, domain 1"/>
    <property type="match status" value="1"/>
</dbReference>
<sequence>MAKEQSLHEGTVVAGRYRIEQPLGEGGMSTVYAVRHVHTGELLAMKILRGAATSDLRSVELFRREMRAPAQIESEHVVRVTDADVAPELGNAPFMVMELLRGHDLEKEIAQRGALPAPEVLLYLTQAARALDKAHRLGIVHRDLKPENLFLSRREDGTPWLKILDFGIAKIDPNAAEGIGSVSTTAAGEVFGTPLYMAPEQARGQNDEVGPWTDVWALGVIAHKLLTGKDAWQPRSMAHLVSLVAYEPMSTPSSRGVDLGLGFDEWFLRCCSREADLRFTSATEAVTALATALNDRPADPSTLIREEPSPLRDTAPSTRRSAVAPVRELRPSAAPLSRTGIEQPVRVGSWVAGGLFAVTLGFAGLFVALRSGNARAVGHAVPGVHAAAATAAAVASAAAEPVLRAPVMLGDTDAEQVPISLAASPGAAQRLDHDETSNPSGGETHPASTPPPSTPPTTAAVPSTTTAPMKKKPFKKKIDPRLDSRD</sequence>
<dbReference type="STRING" id="52.CMC5_017930"/>
<feature type="transmembrane region" description="Helical" evidence="7">
    <location>
        <begin position="347"/>
        <end position="369"/>
    </location>
</feature>
<dbReference type="InterPro" id="IPR000719">
    <property type="entry name" value="Prot_kinase_dom"/>
</dbReference>
<name>A0A0K1E9V1_CHOCO</name>
<feature type="compositionally biased region" description="Basic and acidic residues" evidence="6">
    <location>
        <begin position="476"/>
        <end position="486"/>
    </location>
</feature>
<keyword evidence="7" id="KW-1133">Transmembrane helix</keyword>
<dbReference type="PROSITE" id="PS50011">
    <property type="entry name" value="PROTEIN_KINASE_DOM"/>
    <property type="match status" value="1"/>
</dbReference>
<evidence type="ECO:0000256" key="6">
    <source>
        <dbReference type="SAM" id="MobiDB-lite"/>
    </source>
</evidence>
<evidence type="ECO:0000256" key="7">
    <source>
        <dbReference type="SAM" id="Phobius"/>
    </source>
</evidence>
<feature type="region of interest" description="Disordered" evidence="6">
    <location>
        <begin position="424"/>
        <end position="486"/>
    </location>
</feature>
<dbReference type="GO" id="GO:0004674">
    <property type="term" value="F:protein serine/threonine kinase activity"/>
    <property type="evidence" value="ECO:0007669"/>
    <property type="project" value="TreeGrafter"/>
</dbReference>
<dbReference type="InterPro" id="IPR008271">
    <property type="entry name" value="Ser/Thr_kinase_AS"/>
</dbReference>
<evidence type="ECO:0000256" key="3">
    <source>
        <dbReference type="ARBA" id="ARBA00022777"/>
    </source>
</evidence>
<keyword evidence="3" id="KW-0418">Kinase</keyword>
<dbReference type="SMART" id="SM00220">
    <property type="entry name" value="S_TKc"/>
    <property type="match status" value="1"/>
</dbReference>
<keyword evidence="4 5" id="KW-0067">ATP-binding</keyword>
<dbReference type="InterPro" id="IPR011009">
    <property type="entry name" value="Kinase-like_dom_sf"/>
</dbReference>
<organism evidence="9 10">
    <name type="scientific">Chondromyces crocatus</name>
    <dbReference type="NCBI Taxonomy" id="52"/>
    <lineage>
        <taxon>Bacteria</taxon>
        <taxon>Pseudomonadati</taxon>
        <taxon>Myxococcota</taxon>
        <taxon>Polyangia</taxon>
        <taxon>Polyangiales</taxon>
        <taxon>Polyangiaceae</taxon>
        <taxon>Chondromyces</taxon>
    </lineage>
</organism>
<dbReference type="AlphaFoldDB" id="A0A0K1E9V1"/>
<dbReference type="Pfam" id="PF00069">
    <property type="entry name" value="Pkinase"/>
    <property type="match status" value="1"/>
</dbReference>
<proteinExistence type="predicted"/>
<keyword evidence="1" id="KW-0808">Transferase</keyword>
<evidence type="ECO:0000313" key="10">
    <source>
        <dbReference type="Proteomes" id="UP000067626"/>
    </source>
</evidence>
<accession>A0A0K1E9V1</accession>